<dbReference type="Pfam" id="PF04161">
    <property type="entry name" value="Arv1"/>
    <property type="match status" value="1"/>
</dbReference>
<accession>A0A1Y1HWK6</accession>
<dbReference type="GO" id="GO:0097036">
    <property type="term" value="P:regulation of plasma membrane sterol distribution"/>
    <property type="evidence" value="ECO:0000318"/>
    <property type="project" value="GO_Central"/>
</dbReference>
<keyword evidence="7 10" id="KW-0445">Lipid transport</keyword>
<evidence type="ECO:0000256" key="2">
    <source>
        <dbReference type="ARBA" id="ARBA00009187"/>
    </source>
</evidence>
<evidence type="ECO:0000313" key="11">
    <source>
        <dbReference type="EMBL" id="GAQ82543.1"/>
    </source>
</evidence>
<evidence type="ECO:0000313" key="12">
    <source>
        <dbReference type="Proteomes" id="UP000054558"/>
    </source>
</evidence>
<dbReference type="GO" id="GO:0032366">
    <property type="term" value="P:intracellular sterol transport"/>
    <property type="evidence" value="ECO:0000318"/>
    <property type="project" value="GO_Central"/>
</dbReference>
<reference evidence="11 12" key="1">
    <citation type="journal article" date="2014" name="Nat. Commun.">
        <title>Klebsormidium flaccidum genome reveals primary factors for plant terrestrial adaptation.</title>
        <authorList>
            <person name="Hori K."/>
            <person name="Maruyama F."/>
            <person name="Fujisawa T."/>
            <person name="Togashi T."/>
            <person name="Yamamoto N."/>
            <person name="Seo M."/>
            <person name="Sato S."/>
            <person name="Yamada T."/>
            <person name="Mori H."/>
            <person name="Tajima N."/>
            <person name="Moriyama T."/>
            <person name="Ikeuchi M."/>
            <person name="Watanabe M."/>
            <person name="Wada H."/>
            <person name="Kobayashi K."/>
            <person name="Saito M."/>
            <person name="Masuda T."/>
            <person name="Sasaki-Sekimoto Y."/>
            <person name="Mashiguchi K."/>
            <person name="Awai K."/>
            <person name="Shimojima M."/>
            <person name="Masuda S."/>
            <person name="Iwai M."/>
            <person name="Nobusawa T."/>
            <person name="Narise T."/>
            <person name="Kondo S."/>
            <person name="Saito H."/>
            <person name="Sato R."/>
            <person name="Murakawa M."/>
            <person name="Ihara Y."/>
            <person name="Oshima-Yamada Y."/>
            <person name="Ohtaka K."/>
            <person name="Satoh M."/>
            <person name="Sonobe K."/>
            <person name="Ishii M."/>
            <person name="Ohtani R."/>
            <person name="Kanamori-Sato M."/>
            <person name="Honoki R."/>
            <person name="Miyazaki D."/>
            <person name="Mochizuki H."/>
            <person name="Umetsu J."/>
            <person name="Higashi K."/>
            <person name="Shibata D."/>
            <person name="Kamiya Y."/>
            <person name="Sato N."/>
            <person name="Nakamura Y."/>
            <person name="Tabata S."/>
            <person name="Ida S."/>
            <person name="Kurokawa K."/>
            <person name="Ohta H."/>
        </authorList>
    </citation>
    <scope>NUCLEOTIDE SEQUENCE [LARGE SCALE GENOMIC DNA]</scope>
    <source>
        <strain evidence="11 12">NIES-2285</strain>
    </source>
</reference>
<comment type="similarity">
    <text evidence="2 10">Belongs to the ARV1 family.</text>
</comment>
<evidence type="ECO:0000256" key="1">
    <source>
        <dbReference type="ARBA" id="ARBA00004477"/>
    </source>
</evidence>
<evidence type="ECO:0000256" key="9">
    <source>
        <dbReference type="ARBA" id="ARBA00023136"/>
    </source>
</evidence>
<protein>
    <recommendedName>
        <fullName evidence="10">Protein ARV</fullName>
    </recommendedName>
</protein>
<dbReference type="PANTHER" id="PTHR14467:SF0">
    <property type="entry name" value="PROTEIN ARV1"/>
    <property type="match status" value="1"/>
</dbReference>
<dbReference type="OrthoDB" id="2192830at2759"/>
<dbReference type="EMBL" id="DF237064">
    <property type="protein sequence ID" value="GAQ82543.1"/>
    <property type="molecule type" value="Genomic_DNA"/>
</dbReference>
<keyword evidence="9 10" id="KW-0472">Membrane</keyword>
<keyword evidence="8 10" id="KW-0443">Lipid metabolism</keyword>
<dbReference type="AlphaFoldDB" id="A0A1Y1HWK6"/>
<evidence type="ECO:0000256" key="5">
    <source>
        <dbReference type="ARBA" id="ARBA00022824"/>
    </source>
</evidence>
<organism evidence="11 12">
    <name type="scientific">Klebsormidium nitens</name>
    <name type="common">Green alga</name>
    <name type="synonym">Ulothrix nitens</name>
    <dbReference type="NCBI Taxonomy" id="105231"/>
    <lineage>
        <taxon>Eukaryota</taxon>
        <taxon>Viridiplantae</taxon>
        <taxon>Streptophyta</taxon>
        <taxon>Klebsormidiophyceae</taxon>
        <taxon>Klebsormidiales</taxon>
        <taxon>Klebsormidiaceae</taxon>
        <taxon>Klebsormidium</taxon>
    </lineage>
</organism>
<feature type="transmembrane region" description="Helical" evidence="10">
    <location>
        <begin position="156"/>
        <end position="177"/>
    </location>
</feature>
<dbReference type="GO" id="GO:0005789">
    <property type="term" value="C:endoplasmic reticulum membrane"/>
    <property type="evidence" value="ECO:0007669"/>
    <property type="project" value="UniProtKB-SubCell"/>
</dbReference>
<dbReference type="GO" id="GO:0005794">
    <property type="term" value="C:Golgi apparatus"/>
    <property type="evidence" value="ECO:0000318"/>
    <property type="project" value="GO_Central"/>
</dbReference>
<dbReference type="PANTHER" id="PTHR14467">
    <property type="entry name" value="ARV1"/>
    <property type="match status" value="1"/>
</dbReference>
<comment type="function">
    <text evidence="10">Regulates also the sphingolipid metabolism.</text>
</comment>
<dbReference type="GO" id="GO:0006665">
    <property type="term" value="P:sphingolipid metabolic process"/>
    <property type="evidence" value="ECO:0000318"/>
    <property type="project" value="GO_Central"/>
</dbReference>
<keyword evidence="12" id="KW-1185">Reference proteome</keyword>
<dbReference type="Proteomes" id="UP000054558">
    <property type="component" value="Unassembled WGS sequence"/>
</dbReference>
<keyword evidence="10" id="KW-0746">Sphingolipid metabolism</keyword>
<evidence type="ECO:0000256" key="7">
    <source>
        <dbReference type="ARBA" id="ARBA00023055"/>
    </source>
</evidence>
<evidence type="ECO:0000256" key="4">
    <source>
        <dbReference type="ARBA" id="ARBA00022692"/>
    </source>
</evidence>
<dbReference type="OMA" id="MLDMNVK"/>
<dbReference type="GO" id="GO:0032541">
    <property type="term" value="C:cortical endoplasmic reticulum"/>
    <property type="evidence" value="ECO:0000318"/>
    <property type="project" value="GO_Central"/>
</dbReference>
<comment type="subcellular location">
    <subcellularLocation>
        <location evidence="1 10">Endoplasmic reticulum membrane</location>
        <topology evidence="1 10">Multi-pass membrane protein</topology>
    </subcellularLocation>
</comment>
<evidence type="ECO:0000256" key="10">
    <source>
        <dbReference type="RuleBase" id="RU368065"/>
    </source>
</evidence>
<keyword evidence="3 10" id="KW-0813">Transport</keyword>
<evidence type="ECO:0000256" key="6">
    <source>
        <dbReference type="ARBA" id="ARBA00022989"/>
    </source>
</evidence>
<feature type="transmembrane region" description="Helical" evidence="10">
    <location>
        <begin position="183"/>
        <end position="204"/>
    </location>
</feature>
<gene>
    <name evidence="11" type="ORF">KFL_001150035</name>
</gene>
<dbReference type="GO" id="GO:0016125">
    <property type="term" value="P:sterol metabolic process"/>
    <property type="evidence" value="ECO:0000318"/>
    <property type="project" value="GO_Central"/>
</dbReference>
<keyword evidence="4 10" id="KW-0812">Transmembrane</keyword>
<dbReference type="InterPro" id="IPR007290">
    <property type="entry name" value="Arv1"/>
</dbReference>
<proteinExistence type="inferred from homology"/>
<comment type="function">
    <text evidence="10">Mediator of sterol homeostasis involved in sterol uptake, trafficking and distribution into membranes.</text>
</comment>
<feature type="transmembrane region" description="Helical" evidence="10">
    <location>
        <begin position="120"/>
        <end position="144"/>
    </location>
</feature>
<sequence length="235" mass="27181">MADESAVALRCIECSNVVPSLYQEYSPGNIKLTRCDRCHCYADEYVEHEMMVVWIDLVLHRERAYRHLLFNVPLQHRQNLKGYLWKSTIAILLLDSGKRWLHDHKATTIFDGPIWPTLSSFFRCFLTELVLGTLPYTAVILLLVHHWKLAPKRRWLDVLLAVHVSSFFKLFAIPMLIWRFERAMVVLLDFFVLTSNVTALKVLLETSYPCAGTLVICASLLHLPFNGVSWYASKS</sequence>
<evidence type="ECO:0000256" key="8">
    <source>
        <dbReference type="ARBA" id="ARBA00023098"/>
    </source>
</evidence>
<dbReference type="STRING" id="105231.A0A1Y1HWK6"/>
<keyword evidence="6 10" id="KW-1133">Transmembrane helix</keyword>
<name>A0A1Y1HWK6_KLENI</name>
<evidence type="ECO:0000256" key="3">
    <source>
        <dbReference type="ARBA" id="ARBA00022448"/>
    </source>
</evidence>
<feature type="transmembrane region" description="Helical" evidence="10">
    <location>
        <begin position="211"/>
        <end position="232"/>
    </location>
</feature>
<keyword evidence="5 10" id="KW-0256">Endoplasmic reticulum</keyword>